<feature type="domain" description="Rhodopsin" evidence="8">
    <location>
        <begin position="42"/>
        <end position="279"/>
    </location>
</feature>
<feature type="transmembrane region" description="Helical" evidence="7">
    <location>
        <begin position="136"/>
        <end position="157"/>
    </location>
</feature>
<sequence length="343" mass="38126">MSSNQTSSWVEGDFDHPNEALQRSVKISLVFSFFMPTVAVALRIWARKLSGCRLFLDDYLILIALLFKYGCSIGVTMLLYNGLGSHMSMVPEKNLIVYFKIGWSNPFLYTTCVAFIKLSILALYKRLFAVKHMIVAVNVMASVVVLWAVSIMVAATLNCIPISSFWDRSIDGRCINTANFNYGMQIPNIISDLIILIMPIKVVIGLPIPKTQKILLSGVFLVGGLTLIFDIVRLWVMIELTKSGPDITYYQAPTAMWTCLEAAVAIVGACLPNFRPLFKFGSGFWTQLRSSRASSKAHLNSATMNNTSSTNSISKPALTSHVSDEGTQGIEVHRYSKYMDCEK</sequence>
<feature type="transmembrane region" description="Helical" evidence="7">
    <location>
        <begin position="255"/>
        <end position="274"/>
    </location>
</feature>
<dbReference type="Proteomes" id="UP001220324">
    <property type="component" value="Unassembled WGS sequence"/>
</dbReference>
<feature type="transmembrane region" description="Helical" evidence="7">
    <location>
        <begin position="103"/>
        <end position="124"/>
    </location>
</feature>
<accession>A0AAD6D3H3</accession>
<evidence type="ECO:0000313" key="9">
    <source>
        <dbReference type="EMBL" id="KAJ5547088.1"/>
    </source>
</evidence>
<feature type="transmembrane region" description="Helical" evidence="7">
    <location>
        <begin position="189"/>
        <end position="208"/>
    </location>
</feature>
<comment type="similarity">
    <text evidence="5">Belongs to the SAT4 family.</text>
</comment>
<evidence type="ECO:0000256" key="5">
    <source>
        <dbReference type="ARBA" id="ARBA00038359"/>
    </source>
</evidence>
<evidence type="ECO:0000256" key="1">
    <source>
        <dbReference type="ARBA" id="ARBA00004141"/>
    </source>
</evidence>
<organism evidence="9 10">
    <name type="scientific">Penicillium frequentans</name>
    <dbReference type="NCBI Taxonomy" id="3151616"/>
    <lineage>
        <taxon>Eukaryota</taxon>
        <taxon>Fungi</taxon>
        <taxon>Dikarya</taxon>
        <taxon>Ascomycota</taxon>
        <taxon>Pezizomycotina</taxon>
        <taxon>Eurotiomycetes</taxon>
        <taxon>Eurotiomycetidae</taxon>
        <taxon>Eurotiales</taxon>
        <taxon>Aspergillaceae</taxon>
        <taxon>Penicillium</taxon>
    </lineage>
</organism>
<evidence type="ECO:0000256" key="6">
    <source>
        <dbReference type="SAM" id="MobiDB-lite"/>
    </source>
</evidence>
<gene>
    <name evidence="9" type="ORF">N7494_004673</name>
</gene>
<evidence type="ECO:0000256" key="3">
    <source>
        <dbReference type="ARBA" id="ARBA00022989"/>
    </source>
</evidence>
<proteinExistence type="inferred from homology"/>
<dbReference type="InterPro" id="IPR049326">
    <property type="entry name" value="Rhodopsin_dom_fungi"/>
</dbReference>
<comment type="subcellular location">
    <subcellularLocation>
        <location evidence="1">Membrane</location>
        <topology evidence="1">Multi-pass membrane protein</topology>
    </subcellularLocation>
</comment>
<dbReference type="EMBL" id="JAQIZZ010000003">
    <property type="protein sequence ID" value="KAJ5547088.1"/>
    <property type="molecule type" value="Genomic_DNA"/>
</dbReference>
<feature type="compositionally biased region" description="Low complexity" evidence="6">
    <location>
        <begin position="300"/>
        <end position="312"/>
    </location>
</feature>
<dbReference type="AlphaFoldDB" id="A0AAD6D3H3"/>
<reference evidence="9 10" key="1">
    <citation type="journal article" date="2023" name="IMA Fungus">
        <title>Comparative genomic study of the Penicillium genus elucidates a diverse pangenome and 15 lateral gene transfer events.</title>
        <authorList>
            <person name="Petersen C."/>
            <person name="Sorensen T."/>
            <person name="Nielsen M.R."/>
            <person name="Sondergaard T.E."/>
            <person name="Sorensen J.L."/>
            <person name="Fitzpatrick D.A."/>
            <person name="Frisvad J.C."/>
            <person name="Nielsen K.L."/>
        </authorList>
    </citation>
    <scope>NUCLEOTIDE SEQUENCE [LARGE SCALE GENOMIC DNA]</scope>
    <source>
        <strain evidence="9 10">IBT 35679</strain>
    </source>
</reference>
<keyword evidence="2 7" id="KW-0812">Transmembrane</keyword>
<evidence type="ECO:0000256" key="2">
    <source>
        <dbReference type="ARBA" id="ARBA00022692"/>
    </source>
</evidence>
<dbReference type="Pfam" id="PF20684">
    <property type="entry name" value="Fung_rhodopsin"/>
    <property type="match status" value="1"/>
</dbReference>
<evidence type="ECO:0000256" key="4">
    <source>
        <dbReference type="ARBA" id="ARBA00023136"/>
    </source>
</evidence>
<dbReference type="GO" id="GO:0016020">
    <property type="term" value="C:membrane"/>
    <property type="evidence" value="ECO:0007669"/>
    <property type="project" value="UniProtKB-SubCell"/>
</dbReference>
<evidence type="ECO:0000259" key="8">
    <source>
        <dbReference type="Pfam" id="PF20684"/>
    </source>
</evidence>
<feature type="transmembrane region" description="Helical" evidence="7">
    <location>
        <begin position="58"/>
        <end position="83"/>
    </location>
</feature>
<comment type="caution">
    <text evidence="9">The sequence shown here is derived from an EMBL/GenBank/DDBJ whole genome shotgun (WGS) entry which is preliminary data.</text>
</comment>
<evidence type="ECO:0000313" key="10">
    <source>
        <dbReference type="Proteomes" id="UP001220324"/>
    </source>
</evidence>
<dbReference type="InterPro" id="IPR052337">
    <property type="entry name" value="SAT4-like"/>
</dbReference>
<feature type="transmembrane region" description="Helical" evidence="7">
    <location>
        <begin position="215"/>
        <end position="235"/>
    </location>
</feature>
<dbReference type="PANTHER" id="PTHR33048">
    <property type="entry name" value="PTH11-LIKE INTEGRAL MEMBRANE PROTEIN (AFU_ORTHOLOGUE AFUA_5G11245)"/>
    <property type="match status" value="1"/>
</dbReference>
<protein>
    <recommendedName>
        <fullName evidence="8">Rhodopsin domain-containing protein</fullName>
    </recommendedName>
</protein>
<keyword evidence="4 7" id="KW-0472">Membrane</keyword>
<name>A0AAD6D3H3_9EURO</name>
<keyword evidence="3 7" id="KW-1133">Transmembrane helix</keyword>
<feature type="region of interest" description="Disordered" evidence="6">
    <location>
        <begin position="299"/>
        <end position="320"/>
    </location>
</feature>
<feature type="transmembrane region" description="Helical" evidence="7">
    <location>
        <begin position="27"/>
        <end position="46"/>
    </location>
</feature>
<dbReference type="PANTHER" id="PTHR33048:SF47">
    <property type="entry name" value="INTEGRAL MEMBRANE PROTEIN-RELATED"/>
    <property type="match status" value="1"/>
</dbReference>
<evidence type="ECO:0000256" key="7">
    <source>
        <dbReference type="SAM" id="Phobius"/>
    </source>
</evidence>
<keyword evidence="10" id="KW-1185">Reference proteome</keyword>